<evidence type="ECO:0000256" key="4">
    <source>
        <dbReference type="ARBA" id="ARBA00022777"/>
    </source>
</evidence>
<gene>
    <name evidence="7" type="ORF">L9F63_001791</name>
</gene>
<dbReference type="GO" id="GO:0005634">
    <property type="term" value="C:nucleus"/>
    <property type="evidence" value="ECO:0007669"/>
    <property type="project" value="TreeGrafter"/>
</dbReference>
<evidence type="ECO:0000256" key="2">
    <source>
        <dbReference type="ARBA" id="ARBA00022679"/>
    </source>
</evidence>
<reference evidence="7" key="2">
    <citation type="submission" date="2023-05" db="EMBL/GenBank/DDBJ databases">
        <authorList>
            <person name="Fouks B."/>
        </authorList>
    </citation>
    <scope>NUCLEOTIDE SEQUENCE</scope>
    <source>
        <strain evidence="7">Stay&amp;Tobe</strain>
        <tissue evidence="7">Testes</tissue>
    </source>
</reference>
<evidence type="ECO:0000256" key="5">
    <source>
        <dbReference type="ARBA" id="ARBA00022840"/>
    </source>
</evidence>
<keyword evidence="3" id="KW-0547">Nucleotide-binding</keyword>
<dbReference type="PANTHER" id="PTHR46485">
    <property type="entry name" value="LIM DOMAIN KINASE 1"/>
    <property type="match status" value="1"/>
</dbReference>
<reference evidence="7" key="1">
    <citation type="journal article" date="2023" name="IScience">
        <title>Live-bearing cockroach genome reveals convergent evolutionary mechanisms linked to viviparity in insects and beyond.</title>
        <authorList>
            <person name="Fouks B."/>
            <person name="Harrison M.C."/>
            <person name="Mikhailova A.A."/>
            <person name="Marchal E."/>
            <person name="English S."/>
            <person name="Carruthers M."/>
            <person name="Jennings E.C."/>
            <person name="Chiamaka E.L."/>
            <person name="Frigard R.A."/>
            <person name="Pippel M."/>
            <person name="Attardo G.M."/>
            <person name="Benoit J.B."/>
            <person name="Bornberg-Bauer E."/>
            <person name="Tobe S.S."/>
        </authorList>
    </citation>
    <scope>NUCLEOTIDE SEQUENCE</scope>
    <source>
        <strain evidence="7">Stay&amp;Tobe</strain>
    </source>
</reference>
<dbReference type="GO" id="GO:0005524">
    <property type="term" value="F:ATP binding"/>
    <property type="evidence" value="ECO:0007669"/>
    <property type="project" value="UniProtKB-KW"/>
</dbReference>
<dbReference type="Proteomes" id="UP001233999">
    <property type="component" value="Unassembled WGS sequence"/>
</dbReference>
<accession>A0AAD8A455</accession>
<feature type="region of interest" description="Disordered" evidence="6">
    <location>
        <begin position="1"/>
        <end position="59"/>
    </location>
</feature>
<dbReference type="PANTHER" id="PTHR46485:SF5">
    <property type="entry name" value="CENTER DIVIDER, ISOFORM A"/>
    <property type="match status" value="1"/>
</dbReference>
<evidence type="ECO:0000256" key="1">
    <source>
        <dbReference type="ARBA" id="ARBA00022527"/>
    </source>
</evidence>
<protein>
    <submittedName>
        <fullName evidence="7">Uncharacterized protein</fullName>
    </submittedName>
</protein>
<sequence length="96" mass="10305">MFGKSNGRGSDSGYCENQCSDSSGKQHRICSGDLITPVPPPIQQPMKEGPSPVAKHSRMTGSSCQALRHAVAALNRLDDFTCEKIGSGFFSEVFKV</sequence>
<comment type="caution">
    <text evidence="7">The sequence shown here is derived from an EMBL/GenBank/DDBJ whole genome shotgun (WGS) entry which is preliminary data.</text>
</comment>
<evidence type="ECO:0000256" key="3">
    <source>
        <dbReference type="ARBA" id="ARBA00022741"/>
    </source>
</evidence>
<name>A0AAD8A455_DIPPU</name>
<keyword evidence="8" id="KW-1185">Reference proteome</keyword>
<keyword evidence="5" id="KW-0067">ATP-binding</keyword>
<dbReference type="InterPro" id="IPR050940">
    <property type="entry name" value="Actin_reg-Ser/Thr_kinase"/>
</dbReference>
<keyword evidence="2" id="KW-0808">Transferase</keyword>
<feature type="non-terminal residue" evidence="7">
    <location>
        <position position="96"/>
    </location>
</feature>
<dbReference type="AlphaFoldDB" id="A0AAD8A455"/>
<proteinExistence type="predicted"/>
<organism evidence="7 8">
    <name type="scientific">Diploptera punctata</name>
    <name type="common">Pacific beetle cockroach</name>
    <dbReference type="NCBI Taxonomy" id="6984"/>
    <lineage>
        <taxon>Eukaryota</taxon>
        <taxon>Metazoa</taxon>
        <taxon>Ecdysozoa</taxon>
        <taxon>Arthropoda</taxon>
        <taxon>Hexapoda</taxon>
        <taxon>Insecta</taxon>
        <taxon>Pterygota</taxon>
        <taxon>Neoptera</taxon>
        <taxon>Polyneoptera</taxon>
        <taxon>Dictyoptera</taxon>
        <taxon>Blattodea</taxon>
        <taxon>Blaberoidea</taxon>
        <taxon>Blaberidae</taxon>
        <taxon>Diplopterinae</taxon>
        <taxon>Diploptera</taxon>
    </lineage>
</organism>
<evidence type="ECO:0000313" key="7">
    <source>
        <dbReference type="EMBL" id="KAJ9591646.1"/>
    </source>
</evidence>
<dbReference type="EMBL" id="JASPKZ010003861">
    <property type="protein sequence ID" value="KAJ9591646.1"/>
    <property type="molecule type" value="Genomic_DNA"/>
</dbReference>
<evidence type="ECO:0000256" key="6">
    <source>
        <dbReference type="SAM" id="MobiDB-lite"/>
    </source>
</evidence>
<dbReference type="GO" id="GO:0030036">
    <property type="term" value="P:actin cytoskeleton organization"/>
    <property type="evidence" value="ECO:0007669"/>
    <property type="project" value="TreeGrafter"/>
</dbReference>
<keyword evidence="1" id="KW-0723">Serine/threonine-protein kinase</keyword>
<keyword evidence="4" id="KW-0418">Kinase</keyword>
<evidence type="ECO:0000313" key="8">
    <source>
        <dbReference type="Proteomes" id="UP001233999"/>
    </source>
</evidence>
<dbReference type="GO" id="GO:0005737">
    <property type="term" value="C:cytoplasm"/>
    <property type="evidence" value="ECO:0007669"/>
    <property type="project" value="TreeGrafter"/>
</dbReference>
<dbReference type="GO" id="GO:0004674">
    <property type="term" value="F:protein serine/threonine kinase activity"/>
    <property type="evidence" value="ECO:0007669"/>
    <property type="project" value="UniProtKB-KW"/>
</dbReference>